<sequence>MERQNSESQSLIRRRVWCSVPLSSFALECPSNPVFSSSNKAADVDRCDLRCGCNTLREGLTSCSHSRNVISPQDSYSFELHVGSLSRRRGTQLFCCRLHSTTNSQTSHVHGQLTALTGSRITGYRGMDCHVYLGFSQCPIRLIQLGVQTKRQEILADLDFCGPVR</sequence>
<name>A0A6G0X768_9STRA</name>
<proteinExistence type="predicted"/>
<reference evidence="1 2" key="1">
    <citation type="submission" date="2019-07" db="EMBL/GenBank/DDBJ databases">
        <title>Genomics analysis of Aphanomyces spp. identifies a new class of oomycete effector associated with host adaptation.</title>
        <authorList>
            <person name="Gaulin E."/>
        </authorList>
    </citation>
    <scope>NUCLEOTIDE SEQUENCE [LARGE SCALE GENOMIC DNA]</scope>
    <source>
        <strain evidence="1 2">ATCC 201684</strain>
    </source>
</reference>
<gene>
    <name evidence="1" type="ORF">Ae201684_007868</name>
</gene>
<dbReference type="EMBL" id="VJMJ01000093">
    <property type="protein sequence ID" value="KAF0735866.1"/>
    <property type="molecule type" value="Genomic_DNA"/>
</dbReference>
<organism evidence="1 2">
    <name type="scientific">Aphanomyces euteiches</name>
    <dbReference type="NCBI Taxonomy" id="100861"/>
    <lineage>
        <taxon>Eukaryota</taxon>
        <taxon>Sar</taxon>
        <taxon>Stramenopiles</taxon>
        <taxon>Oomycota</taxon>
        <taxon>Saprolegniomycetes</taxon>
        <taxon>Saprolegniales</taxon>
        <taxon>Verrucalvaceae</taxon>
        <taxon>Aphanomyces</taxon>
    </lineage>
</organism>
<evidence type="ECO:0000313" key="2">
    <source>
        <dbReference type="Proteomes" id="UP000481153"/>
    </source>
</evidence>
<evidence type="ECO:0000313" key="1">
    <source>
        <dbReference type="EMBL" id="KAF0735866.1"/>
    </source>
</evidence>
<comment type="caution">
    <text evidence="1">The sequence shown here is derived from an EMBL/GenBank/DDBJ whole genome shotgun (WGS) entry which is preliminary data.</text>
</comment>
<dbReference type="AlphaFoldDB" id="A0A6G0X768"/>
<protein>
    <submittedName>
        <fullName evidence="1">Uncharacterized protein</fullName>
    </submittedName>
</protein>
<dbReference type="Proteomes" id="UP000481153">
    <property type="component" value="Unassembled WGS sequence"/>
</dbReference>
<keyword evidence="2" id="KW-1185">Reference proteome</keyword>
<accession>A0A6G0X768</accession>